<dbReference type="Pfam" id="PF01380">
    <property type="entry name" value="SIS"/>
    <property type="match status" value="2"/>
</dbReference>
<dbReference type="GO" id="GO:0016787">
    <property type="term" value="F:hydrolase activity"/>
    <property type="evidence" value="ECO:0007669"/>
    <property type="project" value="UniProtKB-KW"/>
</dbReference>
<dbReference type="GO" id="GO:0097367">
    <property type="term" value="F:carbohydrate derivative binding"/>
    <property type="evidence" value="ECO:0007669"/>
    <property type="project" value="InterPro"/>
</dbReference>
<dbReference type="PANTHER" id="PTHR32502">
    <property type="entry name" value="N-ACETYLGALACTOSAMINE PERMEASE II COMPONENT-RELATED"/>
    <property type="match status" value="1"/>
</dbReference>
<dbReference type="STRING" id="494016.SAMN04487965_2203"/>
<dbReference type="GO" id="GO:0016853">
    <property type="term" value="F:isomerase activity"/>
    <property type="evidence" value="ECO:0007669"/>
    <property type="project" value="UniProtKB-KW"/>
</dbReference>
<evidence type="ECO:0000256" key="3">
    <source>
        <dbReference type="ARBA" id="ARBA00022801"/>
    </source>
</evidence>
<accession>A0A1M5CI36</accession>
<proteinExistence type="inferred from homology"/>
<dbReference type="CDD" id="cd05008">
    <property type="entry name" value="SIS_GlmS_GlmD_1"/>
    <property type="match status" value="1"/>
</dbReference>
<feature type="domain" description="SIS" evidence="5">
    <location>
        <begin position="216"/>
        <end position="352"/>
    </location>
</feature>
<dbReference type="PANTHER" id="PTHR32502:SF3">
    <property type="entry name" value="D-GALACTOSAMINE-6-PHOSPHATE DEAMINASE AGAS-RELATED"/>
    <property type="match status" value="1"/>
</dbReference>
<dbReference type="GO" id="GO:1901135">
    <property type="term" value="P:carbohydrate derivative metabolic process"/>
    <property type="evidence" value="ECO:0007669"/>
    <property type="project" value="InterPro"/>
</dbReference>
<keyword evidence="2" id="KW-0677">Repeat</keyword>
<keyword evidence="3" id="KW-0378">Hydrolase</keyword>
<evidence type="ECO:0000259" key="5">
    <source>
        <dbReference type="PROSITE" id="PS51464"/>
    </source>
</evidence>
<evidence type="ECO:0000256" key="4">
    <source>
        <dbReference type="ARBA" id="ARBA00029292"/>
    </source>
</evidence>
<dbReference type="AlphaFoldDB" id="A0A1M5CI36"/>
<dbReference type="InterPro" id="IPR001347">
    <property type="entry name" value="SIS_dom"/>
</dbReference>
<evidence type="ECO:0000313" key="7">
    <source>
        <dbReference type="Proteomes" id="UP000184170"/>
    </source>
</evidence>
<evidence type="ECO:0000256" key="1">
    <source>
        <dbReference type="ARBA" id="ARBA00007748"/>
    </source>
</evidence>
<protein>
    <submittedName>
        <fullName evidence="6">Tagatose-6-phosphate ketose/aldose isomerase</fullName>
    </submittedName>
</protein>
<dbReference type="InterPro" id="IPR035464">
    <property type="entry name" value="SIS_AgaS"/>
</dbReference>
<sequence length="376" mass="41681">MMSKYLAIDTAELVERNGEHTAREITQQPDVWLRTAEQIKQQRAELDDWLTPLLDRQNLRVILTGAGTSAYVGNTLAPYLTQAMARRIEAISTTDLVSNPQEYLLRRVPTLLISYARSGNSPESVGAYDLANQCVDECYHLVITCNRDGELATRARNNDNSYSLLMLEETLDQSFAMTSSFTAMLVSTLEIFAPRAGQLERLAEVTRAFLETQLDSTRALAARNFRRVVFLGAGGLKGIATEAALKMLELTAGKVGCYAESPLGFRHGPKSMLDDATLVVLFQSNDAYCRRYDDDLYEELRREGTTEWVVCPADSVDTAGLADAWLALHYIAFAQLLAFYKSLELGITPDNPCPTGEVNRVVQGVTIHPYTAECAN</sequence>
<evidence type="ECO:0000256" key="2">
    <source>
        <dbReference type="ARBA" id="ARBA00022737"/>
    </source>
</evidence>
<organism evidence="6 7">
    <name type="scientific">Microbulbifer donghaiensis</name>
    <dbReference type="NCBI Taxonomy" id="494016"/>
    <lineage>
        <taxon>Bacteria</taxon>
        <taxon>Pseudomonadati</taxon>
        <taxon>Pseudomonadota</taxon>
        <taxon>Gammaproteobacteria</taxon>
        <taxon>Cellvibrionales</taxon>
        <taxon>Microbulbiferaceae</taxon>
        <taxon>Microbulbifer</taxon>
    </lineage>
</organism>
<evidence type="ECO:0000313" key="6">
    <source>
        <dbReference type="EMBL" id="SHF54356.1"/>
    </source>
</evidence>
<reference evidence="7" key="1">
    <citation type="submission" date="2016-11" db="EMBL/GenBank/DDBJ databases">
        <authorList>
            <person name="Varghese N."/>
            <person name="Submissions S."/>
        </authorList>
    </citation>
    <scope>NUCLEOTIDE SEQUENCE [LARGE SCALE GENOMIC DNA]</scope>
    <source>
        <strain evidence="7">CGMCC 1.7063</strain>
    </source>
</reference>
<dbReference type="EMBL" id="FQVA01000002">
    <property type="protein sequence ID" value="SHF54356.1"/>
    <property type="molecule type" value="Genomic_DNA"/>
</dbReference>
<dbReference type="Proteomes" id="UP000184170">
    <property type="component" value="Unassembled WGS sequence"/>
</dbReference>
<keyword evidence="7" id="KW-1185">Reference proteome</keyword>
<comment type="similarity">
    <text evidence="1">Belongs to the SIS family. AgaS subfamily.</text>
</comment>
<dbReference type="CDD" id="cd05010">
    <property type="entry name" value="SIS_AgaS_like"/>
    <property type="match status" value="1"/>
</dbReference>
<dbReference type="SUPFAM" id="SSF53697">
    <property type="entry name" value="SIS domain"/>
    <property type="match status" value="1"/>
</dbReference>
<feature type="domain" description="SIS" evidence="5">
    <location>
        <begin position="50"/>
        <end position="202"/>
    </location>
</feature>
<keyword evidence="6" id="KW-0413">Isomerase</keyword>
<dbReference type="InterPro" id="IPR050303">
    <property type="entry name" value="GatZ_KbaZ_carbometab"/>
</dbReference>
<name>A0A1M5CI36_9GAMM</name>
<comment type="catalytic activity">
    <reaction evidence="4">
        <text>D-galactosamine 6-phosphate + H2O = D-tagatopyranose 1-phosphate + NH4(+)</text>
        <dbReference type="Rhea" id="RHEA:47680"/>
        <dbReference type="ChEBI" id="CHEBI:15377"/>
        <dbReference type="ChEBI" id="CHEBI:28938"/>
        <dbReference type="ChEBI" id="CHEBI:71674"/>
        <dbReference type="ChEBI" id="CHEBI:138150"/>
    </reaction>
</comment>
<gene>
    <name evidence="6" type="ORF">SAMN04487965_2203</name>
</gene>
<dbReference type="InterPro" id="IPR046348">
    <property type="entry name" value="SIS_dom_sf"/>
</dbReference>
<dbReference type="Gene3D" id="3.40.50.10490">
    <property type="entry name" value="Glucose-6-phosphate isomerase like protein, domain 1"/>
    <property type="match status" value="2"/>
</dbReference>
<dbReference type="InterPro" id="IPR035466">
    <property type="entry name" value="GlmS/AgaS_SIS"/>
</dbReference>
<dbReference type="GO" id="GO:0005886">
    <property type="term" value="C:plasma membrane"/>
    <property type="evidence" value="ECO:0007669"/>
    <property type="project" value="TreeGrafter"/>
</dbReference>
<dbReference type="GO" id="GO:0009401">
    <property type="term" value="P:phosphoenolpyruvate-dependent sugar phosphotransferase system"/>
    <property type="evidence" value="ECO:0007669"/>
    <property type="project" value="TreeGrafter"/>
</dbReference>
<dbReference type="PROSITE" id="PS51464">
    <property type="entry name" value="SIS"/>
    <property type="match status" value="2"/>
</dbReference>